<comment type="caution">
    <text evidence="1">The sequence shown here is derived from an EMBL/GenBank/DDBJ whole genome shotgun (WGS) entry which is preliminary data.</text>
</comment>
<dbReference type="GO" id="GO:0008168">
    <property type="term" value="F:methyltransferase activity"/>
    <property type="evidence" value="ECO:0007669"/>
    <property type="project" value="UniProtKB-KW"/>
</dbReference>
<dbReference type="RefSeq" id="WP_190476619.1">
    <property type="nucleotide sequence ID" value="NZ_JACJSG010000038.1"/>
</dbReference>
<dbReference type="Pfam" id="PF07021">
    <property type="entry name" value="MetW"/>
    <property type="match status" value="1"/>
</dbReference>
<dbReference type="Proteomes" id="UP000661112">
    <property type="component" value="Unassembled WGS sequence"/>
</dbReference>
<accession>A0ABR8DBD6</accession>
<proteinExistence type="predicted"/>
<protein>
    <submittedName>
        <fullName evidence="1">Methyltransferase domain-containing protein</fullName>
    </submittedName>
</protein>
<dbReference type="GO" id="GO:0032259">
    <property type="term" value="P:methylation"/>
    <property type="evidence" value="ECO:0007669"/>
    <property type="project" value="UniProtKB-KW"/>
</dbReference>
<sequence>MYPKNIEKVLSKIQPDDLVLDVGGWACPFNRANWVLDAGSFATRGYYEKIGMPKSQGGTKEYFSKETWVQRDFCDREPWPFDDKFFDFSICSHTLEDVRDPLYVCSELVRVSKRGYIEVPSRLIESCRGLESDKLAGLSHHRWLVDITDNHVQFLMKYHIIHGDFQLSFPPSFVKTIPDNETIAFLFWEDKFDFSEKRIDGLENIYEELSQFVSARYQYPQYRYNIQQFTKEGNRIFKGIKRRLFS</sequence>
<reference evidence="1 2" key="1">
    <citation type="journal article" date="2020" name="ISME J.">
        <title>Comparative genomics reveals insights into cyanobacterial evolution and habitat adaptation.</title>
        <authorList>
            <person name="Chen M.Y."/>
            <person name="Teng W.K."/>
            <person name="Zhao L."/>
            <person name="Hu C.X."/>
            <person name="Zhou Y.K."/>
            <person name="Han B.P."/>
            <person name="Song L.R."/>
            <person name="Shu W.S."/>
        </authorList>
    </citation>
    <scope>NUCLEOTIDE SEQUENCE [LARGE SCALE GENOMIC DNA]</scope>
    <source>
        <strain evidence="1 2">FACHB-119</strain>
    </source>
</reference>
<keyword evidence="1" id="KW-0489">Methyltransferase</keyword>
<gene>
    <name evidence="1" type="ORF">H6G83_24135</name>
</gene>
<organism evidence="1 2">
    <name type="scientific">Anabaena azotica FACHB-119</name>
    <dbReference type="NCBI Taxonomy" id="947527"/>
    <lineage>
        <taxon>Bacteria</taxon>
        <taxon>Bacillati</taxon>
        <taxon>Cyanobacteriota</taxon>
        <taxon>Cyanophyceae</taxon>
        <taxon>Nostocales</taxon>
        <taxon>Nostocaceae</taxon>
        <taxon>Anabaena</taxon>
        <taxon>Anabaena azotica</taxon>
    </lineage>
</organism>
<dbReference type="Gene3D" id="3.40.50.150">
    <property type="entry name" value="Vaccinia Virus protein VP39"/>
    <property type="match status" value="1"/>
</dbReference>
<keyword evidence="1" id="KW-0808">Transferase</keyword>
<dbReference type="InterPro" id="IPR010743">
    <property type="entry name" value="Methionine_synth_MetW"/>
</dbReference>
<evidence type="ECO:0000313" key="2">
    <source>
        <dbReference type="Proteomes" id="UP000661112"/>
    </source>
</evidence>
<dbReference type="SUPFAM" id="SSF53335">
    <property type="entry name" value="S-adenosyl-L-methionine-dependent methyltransferases"/>
    <property type="match status" value="1"/>
</dbReference>
<dbReference type="InterPro" id="IPR029063">
    <property type="entry name" value="SAM-dependent_MTases_sf"/>
</dbReference>
<name>A0ABR8DBD6_9NOST</name>
<evidence type="ECO:0000313" key="1">
    <source>
        <dbReference type="EMBL" id="MBD2503660.1"/>
    </source>
</evidence>
<keyword evidence="2" id="KW-1185">Reference proteome</keyword>
<dbReference type="EMBL" id="JACJSG010000038">
    <property type="protein sequence ID" value="MBD2503660.1"/>
    <property type="molecule type" value="Genomic_DNA"/>
</dbReference>